<reference evidence="7" key="2">
    <citation type="submission" date="2020-09" db="EMBL/GenBank/DDBJ databases">
        <authorList>
            <person name="Sun Q."/>
            <person name="Zhou Y."/>
        </authorList>
    </citation>
    <scope>NUCLEOTIDE SEQUENCE</scope>
    <source>
        <strain evidence="7">CGMCC 1.15343</strain>
    </source>
</reference>
<dbReference type="Proteomes" id="UP000651668">
    <property type="component" value="Unassembled WGS sequence"/>
</dbReference>
<dbReference type="SUPFAM" id="SSF55469">
    <property type="entry name" value="FMN-dependent nitroreductase-like"/>
    <property type="match status" value="1"/>
</dbReference>
<keyword evidence="5" id="KW-0560">Oxidoreductase</keyword>
<comment type="similarity">
    <text evidence="2">Belongs to the nitroreductase family.</text>
</comment>
<dbReference type="InterPro" id="IPR029479">
    <property type="entry name" value="Nitroreductase"/>
</dbReference>
<keyword evidence="4" id="KW-0288">FMN</keyword>
<gene>
    <name evidence="7" type="ORF">GCM10011387_28870</name>
</gene>
<sequence>MNLIEALNWRYATKKMNGEAVSEDKVTRIVEAARLAPTSSGLQPFNVLVITDPALRAEIATIANNQSQINDCSHLLVFAAWDNYTEERIRTVFSRMNAERGVPDSATENYVQSLLEVYLNKTATENHHHAAKQAYIAFGMAIAQAAELEVDATPMEGFGNEKLDVLLGLGKYNLKSTTILPLGYRDAAGDWLFNLKKVRKPMENFVITLDK</sequence>
<proteinExistence type="inferred from homology"/>
<name>A0A916UI63_9SPHI</name>
<dbReference type="AlphaFoldDB" id="A0A916UI63"/>
<accession>A0A916UI63</accession>
<comment type="cofactor">
    <cofactor evidence="1">
        <name>FMN</name>
        <dbReference type="ChEBI" id="CHEBI:58210"/>
    </cofactor>
</comment>
<evidence type="ECO:0000256" key="5">
    <source>
        <dbReference type="ARBA" id="ARBA00023002"/>
    </source>
</evidence>
<dbReference type="InterPro" id="IPR000415">
    <property type="entry name" value="Nitroreductase-like"/>
</dbReference>
<evidence type="ECO:0000259" key="6">
    <source>
        <dbReference type="Pfam" id="PF00881"/>
    </source>
</evidence>
<dbReference type="EMBL" id="BMIL01000010">
    <property type="protein sequence ID" value="GGC73513.1"/>
    <property type="molecule type" value="Genomic_DNA"/>
</dbReference>
<dbReference type="GO" id="GO:0016491">
    <property type="term" value="F:oxidoreductase activity"/>
    <property type="evidence" value="ECO:0007669"/>
    <property type="project" value="UniProtKB-KW"/>
</dbReference>
<evidence type="ECO:0000256" key="3">
    <source>
        <dbReference type="ARBA" id="ARBA00022630"/>
    </source>
</evidence>
<evidence type="ECO:0000256" key="4">
    <source>
        <dbReference type="ARBA" id="ARBA00022643"/>
    </source>
</evidence>
<dbReference type="PANTHER" id="PTHR43673:SF2">
    <property type="entry name" value="NITROREDUCTASE"/>
    <property type="match status" value="1"/>
</dbReference>
<keyword evidence="8" id="KW-1185">Reference proteome</keyword>
<dbReference type="Gene3D" id="3.40.109.10">
    <property type="entry name" value="NADH Oxidase"/>
    <property type="match status" value="1"/>
</dbReference>
<evidence type="ECO:0000256" key="1">
    <source>
        <dbReference type="ARBA" id="ARBA00001917"/>
    </source>
</evidence>
<comment type="caution">
    <text evidence="7">The sequence shown here is derived from an EMBL/GenBank/DDBJ whole genome shotgun (WGS) entry which is preliminary data.</text>
</comment>
<organism evidence="7 8">
    <name type="scientific">Pedobacter quisquiliarum</name>
    <dbReference type="NCBI Taxonomy" id="1834438"/>
    <lineage>
        <taxon>Bacteria</taxon>
        <taxon>Pseudomonadati</taxon>
        <taxon>Bacteroidota</taxon>
        <taxon>Sphingobacteriia</taxon>
        <taxon>Sphingobacteriales</taxon>
        <taxon>Sphingobacteriaceae</taxon>
        <taxon>Pedobacter</taxon>
    </lineage>
</organism>
<evidence type="ECO:0000313" key="7">
    <source>
        <dbReference type="EMBL" id="GGC73513.1"/>
    </source>
</evidence>
<reference evidence="7" key="1">
    <citation type="journal article" date="2014" name="Int. J. Syst. Evol. Microbiol.">
        <title>Complete genome sequence of Corynebacterium casei LMG S-19264T (=DSM 44701T), isolated from a smear-ripened cheese.</title>
        <authorList>
            <consortium name="US DOE Joint Genome Institute (JGI-PGF)"/>
            <person name="Walter F."/>
            <person name="Albersmeier A."/>
            <person name="Kalinowski J."/>
            <person name="Ruckert C."/>
        </authorList>
    </citation>
    <scope>NUCLEOTIDE SEQUENCE</scope>
    <source>
        <strain evidence="7">CGMCC 1.15343</strain>
    </source>
</reference>
<evidence type="ECO:0000256" key="2">
    <source>
        <dbReference type="ARBA" id="ARBA00007118"/>
    </source>
</evidence>
<feature type="domain" description="Nitroreductase" evidence="6">
    <location>
        <begin position="8"/>
        <end position="184"/>
    </location>
</feature>
<keyword evidence="3" id="KW-0285">Flavoprotein</keyword>
<dbReference type="PANTHER" id="PTHR43673">
    <property type="entry name" value="NAD(P)H NITROREDUCTASE YDGI-RELATED"/>
    <property type="match status" value="1"/>
</dbReference>
<dbReference type="Pfam" id="PF00881">
    <property type="entry name" value="Nitroreductase"/>
    <property type="match status" value="1"/>
</dbReference>
<protein>
    <submittedName>
        <fullName evidence="7">Nitroreductase</fullName>
    </submittedName>
</protein>
<evidence type="ECO:0000313" key="8">
    <source>
        <dbReference type="Proteomes" id="UP000651668"/>
    </source>
</evidence>
<dbReference type="RefSeq" id="WP_188627636.1">
    <property type="nucleotide sequence ID" value="NZ_BMIL01000010.1"/>
</dbReference>